<organism evidence="3 4">
    <name type="scientific">Prorocentrum cordatum</name>
    <dbReference type="NCBI Taxonomy" id="2364126"/>
    <lineage>
        <taxon>Eukaryota</taxon>
        <taxon>Sar</taxon>
        <taxon>Alveolata</taxon>
        <taxon>Dinophyceae</taxon>
        <taxon>Prorocentrales</taxon>
        <taxon>Prorocentraceae</taxon>
        <taxon>Prorocentrum</taxon>
    </lineage>
</organism>
<sequence>MEAAAAAAGPRGGRLQPAAARLPGRGGPAHAHGCGVERRRGQVRNQPLRYFEYALLEQEAALGSEAAAAADVAAATEDQVLVAQLEAKAAEEQGVALEEVEGAVEKEAGAAEFGGGEAAEEAAADIAAEVDAAAEAAMAAGEGAVAEGASAAAAEGAAAAAAEGAGLAVAEGAGAAAADGIGVAVAEGGTLAAVEAGAVGAEVASGGLATPVVVAGAAAAAAVLEGPKLVAGATAEWGAASAEIQAARDETLAVEKEVEAQSFEAAAGVFQAGAVEQEGAAAASAAAGVGLVVLAQVAQLGALAAQAPVAAAFLLGKAGSAASALGCAAHGGPHAGGVLLAATSSVSLVAFLGTFLMEPWAETVLEAAKAQGSGGGDVVAELRGAVNGVAAKFAAAPDGGRRLNWLWDQTMGAAKQMIVGAPNKETTTVPQPTTLPPPADPPSLPQLVLGALFSVAGAILRWLWPVLADIALGSLAVAVVLGIPSLGARLPQFSCGCRSPGLVCADLARDVLSQWLSGLAALGAVWLVSLLLAPQLQGVAEGIRADARAGGGGTLAVASLVLGGICLGVSFYRAHASASEPCRLCACPLEGDSPAAAGACCVGAGCLCATASAALGAALAALEAPICSAALGGAGRSLAASWWLLPLLPWELVAHRMLEHLPGWMRPLAWLHVPVLLAFGIAATGLATWALLRARRKSGERLAFLSEDWQSDLESDAELVKGH</sequence>
<reference evidence="3" key="1">
    <citation type="submission" date="2023-10" db="EMBL/GenBank/DDBJ databases">
        <authorList>
            <person name="Chen Y."/>
            <person name="Shah S."/>
            <person name="Dougan E. K."/>
            <person name="Thang M."/>
            <person name="Chan C."/>
        </authorList>
    </citation>
    <scope>NUCLEOTIDE SEQUENCE [LARGE SCALE GENOMIC DNA]</scope>
</reference>
<comment type="caution">
    <text evidence="3">The sequence shown here is derived from an EMBL/GenBank/DDBJ whole genome shotgun (WGS) entry which is preliminary data.</text>
</comment>
<keyword evidence="2" id="KW-0812">Transmembrane</keyword>
<keyword evidence="2" id="KW-1133">Transmembrane helix</keyword>
<feature type="transmembrane region" description="Helical" evidence="2">
    <location>
        <begin position="668"/>
        <end position="692"/>
    </location>
</feature>
<feature type="transmembrane region" description="Helical" evidence="2">
    <location>
        <begin position="511"/>
        <end position="533"/>
    </location>
</feature>
<feature type="compositionally biased region" description="Low complexity" evidence="1">
    <location>
        <begin position="1"/>
        <end position="31"/>
    </location>
</feature>
<protein>
    <recommendedName>
        <fullName evidence="5">H(+)-exporting diphosphatase</fullName>
    </recommendedName>
</protein>
<keyword evidence="2" id="KW-0472">Membrane</keyword>
<keyword evidence="4" id="KW-1185">Reference proteome</keyword>
<gene>
    <name evidence="3" type="ORF">PCOR1329_LOCUS64125</name>
</gene>
<dbReference type="EMBL" id="CAUYUJ010018166">
    <property type="protein sequence ID" value="CAK0881203.1"/>
    <property type="molecule type" value="Genomic_DNA"/>
</dbReference>
<proteinExistence type="predicted"/>
<evidence type="ECO:0008006" key="5">
    <source>
        <dbReference type="Google" id="ProtNLM"/>
    </source>
</evidence>
<feature type="region of interest" description="Disordered" evidence="1">
    <location>
        <begin position="1"/>
        <end position="37"/>
    </location>
</feature>
<evidence type="ECO:0000313" key="4">
    <source>
        <dbReference type="Proteomes" id="UP001189429"/>
    </source>
</evidence>
<dbReference type="Proteomes" id="UP001189429">
    <property type="component" value="Unassembled WGS sequence"/>
</dbReference>
<accession>A0ABN9W517</accession>
<feature type="transmembrane region" description="Helical" evidence="2">
    <location>
        <begin position="554"/>
        <end position="575"/>
    </location>
</feature>
<name>A0ABN9W517_9DINO</name>
<feature type="transmembrane region" description="Helical" evidence="2">
    <location>
        <begin position="595"/>
        <end position="622"/>
    </location>
</feature>
<evidence type="ECO:0000313" key="3">
    <source>
        <dbReference type="EMBL" id="CAK0881203.1"/>
    </source>
</evidence>
<feature type="transmembrane region" description="Helical" evidence="2">
    <location>
        <begin position="470"/>
        <end position="491"/>
    </location>
</feature>
<evidence type="ECO:0000256" key="2">
    <source>
        <dbReference type="SAM" id="Phobius"/>
    </source>
</evidence>
<evidence type="ECO:0000256" key="1">
    <source>
        <dbReference type="SAM" id="MobiDB-lite"/>
    </source>
</evidence>